<comment type="caution">
    <text evidence="5">The sequence shown here is derived from an EMBL/GenBank/DDBJ whole genome shotgun (WGS) entry which is preliminary data.</text>
</comment>
<feature type="region of interest" description="Disordered" evidence="2">
    <location>
        <begin position="105"/>
        <end position="126"/>
    </location>
</feature>
<keyword evidence="6" id="KW-1185">Reference proteome</keyword>
<feature type="domain" description="Transposase-associated" evidence="3">
    <location>
        <begin position="2"/>
        <end position="84"/>
    </location>
</feature>
<dbReference type="PANTHER" id="PTHR33018">
    <property type="entry name" value="OS10G0338966 PROTEIN-RELATED"/>
    <property type="match status" value="1"/>
</dbReference>
<protein>
    <recommendedName>
        <fullName evidence="7">Transposase</fullName>
    </recommendedName>
</protein>
<dbReference type="PANTHER" id="PTHR33018:SF34">
    <property type="entry name" value="OS02G0472350 PROTEIN"/>
    <property type="match status" value="1"/>
</dbReference>
<dbReference type="Proteomes" id="UP000631114">
    <property type="component" value="Unassembled WGS sequence"/>
</dbReference>
<sequence length="448" mass="50681">MQHNRLTKEYRVGVDEFIALAKKNALARLDISSRKKKNVEVCIRIRCPCKCCKNLRTHSCGDVKDHLIINGMDTTYDTFVWHGEQAKIVTPDVAMGEAYRITMPDHGYAESSKQGERKGKKRRKQENAAIHAALHRNANSGIRISNSHANQLLSEKSKRMKVPFNKRGQPIENESNKLVSFLGATVREIVDINIDDWRKVSKELKNNLWTMTKKKESLDPSSITRSNVWVKGHTKKNGEPVNAEVAEKMKTIQDIKDTAAESSSSSLQDDAISQLFGPERPGHVRGVGFGVTPSQISILSESKEKVVQLERQVEELSRKVSSIESVREEMQDDIRQEMQEAIREEMHGAIREQMQQYILEKNEMATTQCSVQLQMHERGDVVAEGVWLSDHPDIVVLGKKLGSGASKIEVKFVNDPKAKLWRPSNGMKTFEDALGYSITWPTNHVIKE</sequence>
<dbReference type="InterPro" id="IPR004252">
    <property type="entry name" value="Probable_transposase_24"/>
</dbReference>
<dbReference type="OrthoDB" id="1936670at2759"/>
<dbReference type="Pfam" id="PF03004">
    <property type="entry name" value="Transposase_24"/>
    <property type="match status" value="1"/>
</dbReference>
<evidence type="ECO:0000256" key="1">
    <source>
        <dbReference type="SAM" id="Coils"/>
    </source>
</evidence>
<dbReference type="EMBL" id="JADFTS010000005">
    <property type="protein sequence ID" value="KAF9604450.1"/>
    <property type="molecule type" value="Genomic_DNA"/>
</dbReference>
<keyword evidence="1" id="KW-0175">Coiled coil</keyword>
<accession>A0A835LR61</accession>
<feature type="domain" description="DUF8039" evidence="4">
    <location>
        <begin position="365"/>
        <end position="446"/>
    </location>
</feature>
<feature type="non-terminal residue" evidence="5">
    <location>
        <position position="1"/>
    </location>
</feature>
<dbReference type="InterPro" id="IPR058352">
    <property type="entry name" value="DUF8039"/>
</dbReference>
<evidence type="ECO:0008006" key="7">
    <source>
        <dbReference type="Google" id="ProtNLM"/>
    </source>
</evidence>
<evidence type="ECO:0000259" key="4">
    <source>
        <dbReference type="Pfam" id="PF26133"/>
    </source>
</evidence>
<dbReference type="AlphaFoldDB" id="A0A835LR61"/>
<evidence type="ECO:0000256" key="2">
    <source>
        <dbReference type="SAM" id="MobiDB-lite"/>
    </source>
</evidence>
<proteinExistence type="predicted"/>
<name>A0A835LR61_9MAGN</name>
<gene>
    <name evidence="5" type="ORF">IFM89_006732</name>
</gene>
<reference evidence="5 6" key="1">
    <citation type="submission" date="2020-10" db="EMBL/GenBank/DDBJ databases">
        <title>The Coptis chinensis genome and diversification of protoberbering-type alkaloids.</title>
        <authorList>
            <person name="Wang B."/>
            <person name="Shu S."/>
            <person name="Song C."/>
            <person name="Liu Y."/>
        </authorList>
    </citation>
    <scope>NUCLEOTIDE SEQUENCE [LARGE SCALE GENOMIC DNA]</scope>
    <source>
        <strain evidence="5">HL-2020</strain>
        <tissue evidence="5">Leaf</tissue>
    </source>
</reference>
<evidence type="ECO:0000313" key="6">
    <source>
        <dbReference type="Proteomes" id="UP000631114"/>
    </source>
</evidence>
<feature type="coiled-coil region" evidence="1">
    <location>
        <begin position="299"/>
        <end position="340"/>
    </location>
</feature>
<organism evidence="5 6">
    <name type="scientific">Coptis chinensis</name>
    <dbReference type="NCBI Taxonomy" id="261450"/>
    <lineage>
        <taxon>Eukaryota</taxon>
        <taxon>Viridiplantae</taxon>
        <taxon>Streptophyta</taxon>
        <taxon>Embryophyta</taxon>
        <taxon>Tracheophyta</taxon>
        <taxon>Spermatophyta</taxon>
        <taxon>Magnoliopsida</taxon>
        <taxon>Ranunculales</taxon>
        <taxon>Ranunculaceae</taxon>
        <taxon>Coptidoideae</taxon>
        <taxon>Coptis</taxon>
    </lineage>
</organism>
<dbReference type="Pfam" id="PF13963">
    <property type="entry name" value="Transpos_assoc"/>
    <property type="match status" value="1"/>
</dbReference>
<evidence type="ECO:0000313" key="5">
    <source>
        <dbReference type="EMBL" id="KAF9604450.1"/>
    </source>
</evidence>
<dbReference type="Pfam" id="PF26133">
    <property type="entry name" value="DUF8039"/>
    <property type="match status" value="1"/>
</dbReference>
<evidence type="ECO:0000259" key="3">
    <source>
        <dbReference type="Pfam" id="PF13963"/>
    </source>
</evidence>
<dbReference type="InterPro" id="IPR029480">
    <property type="entry name" value="Transpos_assoc"/>
</dbReference>